<dbReference type="EMBL" id="CP097508">
    <property type="protein sequence ID" value="URE10947.1"/>
    <property type="molecule type" value="Genomic_DNA"/>
</dbReference>
<organism evidence="1 3">
    <name type="scientific">Musa troglodytarum</name>
    <name type="common">fe'i banana</name>
    <dbReference type="NCBI Taxonomy" id="320322"/>
    <lineage>
        <taxon>Eukaryota</taxon>
        <taxon>Viridiplantae</taxon>
        <taxon>Streptophyta</taxon>
        <taxon>Embryophyta</taxon>
        <taxon>Tracheophyta</taxon>
        <taxon>Spermatophyta</taxon>
        <taxon>Magnoliopsida</taxon>
        <taxon>Liliopsida</taxon>
        <taxon>Zingiberales</taxon>
        <taxon>Musaceae</taxon>
        <taxon>Musa</taxon>
    </lineage>
</organism>
<accession>A0A9E7GBJ7</accession>
<evidence type="ECO:0000313" key="3">
    <source>
        <dbReference type="Proteomes" id="UP001055439"/>
    </source>
</evidence>
<keyword evidence="3" id="KW-1185">Reference proteome</keyword>
<dbReference type="AlphaFoldDB" id="A0A9E7GBJ7"/>
<dbReference type="Proteomes" id="UP001055439">
    <property type="component" value="Chromosome 6"/>
</dbReference>
<evidence type="ECO:0000313" key="2">
    <source>
        <dbReference type="EMBL" id="URE10947.1"/>
    </source>
</evidence>
<evidence type="ECO:0000313" key="1">
    <source>
        <dbReference type="EMBL" id="URE10168.1"/>
    </source>
</evidence>
<name>A0A9E7GBJ7_9LILI</name>
<proteinExistence type="predicted"/>
<dbReference type="EMBL" id="CP097508">
    <property type="protein sequence ID" value="URE10168.1"/>
    <property type="molecule type" value="Genomic_DNA"/>
</dbReference>
<protein>
    <submittedName>
        <fullName evidence="1">Uncharacterized protein</fullName>
    </submittedName>
</protein>
<reference evidence="1" key="1">
    <citation type="submission" date="2022-05" db="EMBL/GenBank/DDBJ databases">
        <title>The Musa troglodytarum L. genome provides insights into the mechanism of non-climacteric behaviour and enrichment of carotenoids.</title>
        <authorList>
            <person name="Wang J."/>
        </authorList>
    </citation>
    <scope>NUCLEOTIDE SEQUENCE</scope>
    <source>
        <tissue evidence="1">Leaf</tissue>
    </source>
</reference>
<sequence length="48" mass="5412">MHVMEKGIRGMARRQRSDFLRHVIEKVSLMSNSWGIPSSPVGSSQSKL</sequence>
<gene>
    <name evidence="1" type="ORF">MUK42_21980</name>
    <name evidence="2" type="ORF">MUK42_27900</name>
</gene>